<evidence type="ECO:0000313" key="2">
    <source>
        <dbReference type="Proteomes" id="UP000075670"/>
    </source>
</evidence>
<proteinExistence type="predicted"/>
<dbReference type="RefSeq" id="WP_062283244.1">
    <property type="nucleotide sequence ID" value="NZ_LTBC01000003.1"/>
</dbReference>
<gene>
    <name evidence="1" type="ORF">MOMUL_14020</name>
</gene>
<keyword evidence="2" id="KW-1185">Reference proteome</keyword>
<reference evidence="1 2" key="1">
    <citation type="submission" date="2016-02" db="EMBL/GenBank/DDBJ databases">
        <title>Genome sequence of Moorella mulderi DSM 14980.</title>
        <authorList>
            <person name="Poehlein A."/>
            <person name="Daniel R."/>
        </authorList>
    </citation>
    <scope>NUCLEOTIDE SEQUENCE [LARGE SCALE GENOMIC DNA]</scope>
    <source>
        <strain evidence="1 2">DSM 14980</strain>
    </source>
</reference>
<comment type="caution">
    <text evidence="1">The sequence shown here is derived from an EMBL/GenBank/DDBJ whole genome shotgun (WGS) entry which is preliminary data.</text>
</comment>
<evidence type="ECO:0000313" key="1">
    <source>
        <dbReference type="EMBL" id="KYH32800.1"/>
    </source>
</evidence>
<dbReference type="Proteomes" id="UP000075670">
    <property type="component" value="Unassembled WGS sequence"/>
</dbReference>
<dbReference type="PATRIC" id="fig|1122241.3.peg.1474"/>
<dbReference type="AlphaFoldDB" id="A0A151AZ06"/>
<name>A0A151AZ06_9FIRM</name>
<dbReference type="EMBL" id="LTBC01000003">
    <property type="protein sequence ID" value="KYH32800.1"/>
    <property type="molecule type" value="Genomic_DNA"/>
</dbReference>
<protein>
    <submittedName>
        <fullName evidence="1">Uncharacterized protein</fullName>
    </submittedName>
</protein>
<sequence>MNGNSSLNSTQWHMVRFGTHGEARYLSGDFLNTYDVLIVNGNMAAFTAGAMAEFIAERAANKLYIIDPQTHAFQHHLKYIKSPKTGEVKTSIDRLLSFYGEPFKSSIQANRPVSSGDFSDDSLLTSVVERVIAFQKTVFATQEGDWSKYYNFLKIKVLQPRAVVAPYFFMDELTAMKWLEINTKAAAIAKDKFPEETIIMQLVIDKGVLLNSELLEEIIDRVLDTPADVVAIWIDEFDETAATITELLAYRKMLQKLGTRKPIIILYGSFFSVALMKTMPELNIIGVCHSLEYGEHRPVIPVGGGLPVSKFYYPSLHIRIPYVDVLSLVRPYLDSMERYLQNVCDCNTCKAVMRDANDLEEGFSKYGEGQEHPVKFRRRHQVVTISFPTPEARALCVQHYMWCKENEYKEQLRNASEVAERLEKAAKECSIVGNSFTGHCLRWAKVLRG</sequence>
<accession>A0A151AZ06</accession>
<organism evidence="1 2">
    <name type="scientific">Moorella mulderi DSM 14980</name>
    <dbReference type="NCBI Taxonomy" id="1122241"/>
    <lineage>
        <taxon>Bacteria</taxon>
        <taxon>Bacillati</taxon>
        <taxon>Bacillota</taxon>
        <taxon>Clostridia</taxon>
        <taxon>Neomoorellales</taxon>
        <taxon>Neomoorellaceae</taxon>
        <taxon>Neomoorella</taxon>
    </lineage>
</organism>
<dbReference type="OrthoDB" id="2085271at2"/>